<protein>
    <submittedName>
        <fullName evidence="1">Uncharacterized protein</fullName>
    </submittedName>
</protein>
<proteinExistence type="predicted"/>
<gene>
    <name evidence="1" type="ORF">SVIM_LOCUS353793</name>
</gene>
<sequence>MAIFASCSCRCPRLPAENSDSFLFVPGLTVPSEISLTSISISVFPGFVGNDFDVLAPFPLDVLASFFSGRACVHPERTIPSGSFSSSNSSLWDRSTRHMLSSTSNIRAHQPTTSYIKRKTKYPSSI</sequence>
<name>A0A6N2MCT8_SALVM</name>
<dbReference type="AlphaFoldDB" id="A0A6N2MCT8"/>
<reference evidence="1" key="1">
    <citation type="submission" date="2019-03" db="EMBL/GenBank/DDBJ databases">
        <authorList>
            <person name="Mank J."/>
            <person name="Almeida P."/>
        </authorList>
    </citation>
    <scope>NUCLEOTIDE SEQUENCE</scope>
    <source>
        <strain evidence="1">78183</strain>
    </source>
</reference>
<organism evidence="1">
    <name type="scientific">Salix viminalis</name>
    <name type="common">Common osier</name>
    <name type="synonym">Basket willow</name>
    <dbReference type="NCBI Taxonomy" id="40686"/>
    <lineage>
        <taxon>Eukaryota</taxon>
        <taxon>Viridiplantae</taxon>
        <taxon>Streptophyta</taxon>
        <taxon>Embryophyta</taxon>
        <taxon>Tracheophyta</taxon>
        <taxon>Spermatophyta</taxon>
        <taxon>Magnoliopsida</taxon>
        <taxon>eudicotyledons</taxon>
        <taxon>Gunneridae</taxon>
        <taxon>Pentapetalae</taxon>
        <taxon>rosids</taxon>
        <taxon>fabids</taxon>
        <taxon>Malpighiales</taxon>
        <taxon>Salicaceae</taxon>
        <taxon>Saliceae</taxon>
        <taxon>Salix</taxon>
    </lineage>
</organism>
<dbReference type="EMBL" id="CAADRP010001774">
    <property type="protein sequence ID" value="VFU52016.1"/>
    <property type="molecule type" value="Genomic_DNA"/>
</dbReference>
<evidence type="ECO:0000313" key="1">
    <source>
        <dbReference type="EMBL" id="VFU52016.1"/>
    </source>
</evidence>
<accession>A0A6N2MCT8</accession>